<accession>A0A0C9W7U1</accession>
<dbReference type="PROSITE" id="PS01360">
    <property type="entry name" value="ZF_MYND_1"/>
    <property type="match status" value="1"/>
</dbReference>
<dbReference type="SUPFAM" id="SSF144232">
    <property type="entry name" value="HIT/MYND zinc finger-like"/>
    <property type="match status" value="1"/>
</dbReference>
<proteinExistence type="predicted"/>
<evidence type="ECO:0000256" key="2">
    <source>
        <dbReference type="ARBA" id="ARBA00022771"/>
    </source>
</evidence>
<dbReference type="Pfam" id="PF01753">
    <property type="entry name" value="zf-MYND"/>
    <property type="match status" value="1"/>
</dbReference>
<dbReference type="Proteomes" id="UP000053820">
    <property type="component" value="Unassembled WGS sequence"/>
</dbReference>
<dbReference type="EMBL" id="KN839851">
    <property type="protein sequence ID" value="KIJ63378.1"/>
    <property type="molecule type" value="Genomic_DNA"/>
</dbReference>
<dbReference type="GO" id="GO:0008270">
    <property type="term" value="F:zinc ion binding"/>
    <property type="evidence" value="ECO:0007669"/>
    <property type="project" value="UniProtKB-KW"/>
</dbReference>
<dbReference type="HOGENOM" id="CLU_041565_1_0_1"/>
<dbReference type="Gene3D" id="6.10.140.2220">
    <property type="match status" value="1"/>
</dbReference>
<keyword evidence="1" id="KW-0479">Metal-binding</keyword>
<organism evidence="6 7">
    <name type="scientific">Hydnomerulius pinastri MD-312</name>
    <dbReference type="NCBI Taxonomy" id="994086"/>
    <lineage>
        <taxon>Eukaryota</taxon>
        <taxon>Fungi</taxon>
        <taxon>Dikarya</taxon>
        <taxon>Basidiomycota</taxon>
        <taxon>Agaricomycotina</taxon>
        <taxon>Agaricomycetes</taxon>
        <taxon>Agaricomycetidae</taxon>
        <taxon>Boletales</taxon>
        <taxon>Boletales incertae sedis</taxon>
        <taxon>Leucogyrophana</taxon>
    </lineage>
</organism>
<gene>
    <name evidence="6" type="ORF">HYDPIDRAFT_134545</name>
</gene>
<keyword evidence="3" id="KW-0862">Zinc</keyword>
<dbReference type="AlphaFoldDB" id="A0A0C9W7U1"/>
<evidence type="ECO:0000313" key="6">
    <source>
        <dbReference type="EMBL" id="KIJ63378.1"/>
    </source>
</evidence>
<keyword evidence="2 4" id="KW-0863">Zinc-finger</keyword>
<reference evidence="6 7" key="1">
    <citation type="submission" date="2014-04" db="EMBL/GenBank/DDBJ databases">
        <title>Evolutionary Origins and Diversification of the Mycorrhizal Mutualists.</title>
        <authorList>
            <consortium name="DOE Joint Genome Institute"/>
            <consortium name="Mycorrhizal Genomics Consortium"/>
            <person name="Kohler A."/>
            <person name="Kuo A."/>
            <person name="Nagy L.G."/>
            <person name="Floudas D."/>
            <person name="Copeland A."/>
            <person name="Barry K.W."/>
            <person name="Cichocki N."/>
            <person name="Veneault-Fourrey C."/>
            <person name="LaButti K."/>
            <person name="Lindquist E.A."/>
            <person name="Lipzen A."/>
            <person name="Lundell T."/>
            <person name="Morin E."/>
            <person name="Murat C."/>
            <person name="Riley R."/>
            <person name="Ohm R."/>
            <person name="Sun H."/>
            <person name="Tunlid A."/>
            <person name="Henrissat B."/>
            <person name="Grigoriev I.V."/>
            <person name="Hibbett D.S."/>
            <person name="Martin F."/>
        </authorList>
    </citation>
    <scope>NUCLEOTIDE SEQUENCE [LARGE SCALE GENOMIC DNA]</scope>
    <source>
        <strain evidence="6 7">MD-312</strain>
    </source>
</reference>
<evidence type="ECO:0000259" key="5">
    <source>
        <dbReference type="PROSITE" id="PS50865"/>
    </source>
</evidence>
<name>A0A0C9W7U1_9AGAM</name>
<keyword evidence="7" id="KW-1185">Reference proteome</keyword>
<evidence type="ECO:0000256" key="3">
    <source>
        <dbReference type="ARBA" id="ARBA00022833"/>
    </source>
</evidence>
<sequence length="385" mass="44678">MPRQCHSCHGYSDSYDEANLKRCSGCQKVYYCSASCQKNNWVYHIFDCKPRRPINTADYLALAVRQNLLPQHPQTCEDYGFGRAFTAEDKSKLLGLYIGLIDVLKVSPKTIHSWRTNGVLVEEIKATFYKVPERCRGGYFPWFLQNEHVLRGIPLSEDQLRNHGDAMILRAWRFTGGSETDSAEDARVAISHKSDAEQQCHVFYQLLLSKWHPCPSMDQWVAFGFAACESEEEEMHLGGCYQELINKCTFTEFCDAFRTYRLFDLLKSKELWVHTIQYLSDVLQGPMTKSVWTLKQYIFTEEEQAQMHPAVRVDYGFMNCRNDSEWRQLKRVYKAFFDTRDANPIALHEAAIKGKIYEFISGVVKGARNSKFQRLMKNLYPLPDV</sequence>
<dbReference type="InterPro" id="IPR002893">
    <property type="entry name" value="Znf_MYND"/>
</dbReference>
<evidence type="ECO:0000256" key="4">
    <source>
        <dbReference type="PROSITE-ProRule" id="PRU00134"/>
    </source>
</evidence>
<evidence type="ECO:0000313" key="7">
    <source>
        <dbReference type="Proteomes" id="UP000053820"/>
    </source>
</evidence>
<dbReference type="OrthoDB" id="4851849at2759"/>
<feature type="domain" description="MYND-type" evidence="5">
    <location>
        <begin position="5"/>
        <end position="48"/>
    </location>
</feature>
<evidence type="ECO:0000256" key="1">
    <source>
        <dbReference type="ARBA" id="ARBA00022723"/>
    </source>
</evidence>
<dbReference type="PROSITE" id="PS50865">
    <property type="entry name" value="ZF_MYND_2"/>
    <property type="match status" value="1"/>
</dbReference>
<protein>
    <recommendedName>
        <fullName evidence="5">MYND-type domain-containing protein</fullName>
    </recommendedName>
</protein>